<dbReference type="Proteomes" id="UP000248148">
    <property type="component" value="Unassembled WGS sequence"/>
</dbReference>
<keyword evidence="5 8" id="KW-1133">Transmembrane helix</keyword>
<dbReference type="Pfam" id="PF02743">
    <property type="entry name" value="dCache_1"/>
    <property type="match status" value="1"/>
</dbReference>
<protein>
    <recommendedName>
        <fullName evidence="2">diguanylate cyclase</fullName>
        <ecNumber evidence="2">2.7.7.65</ecNumber>
    </recommendedName>
</protein>
<dbReference type="PANTHER" id="PTHR45138:SF9">
    <property type="entry name" value="DIGUANYLATE CYCLASE DGCM-RELATED"/>
    <property type="match status" value="1"/>
</dbReference>
<dbReference type="PROSITE" id="PS50885">
    <property type="entry name" value="HAMP"/>
    <property type="match status" value="1"/>
</dbReference>
<dbReference type="Pfam" id="PF00672">
    <property type="entry name" value="HAMP"/>
    <property type="match status" value="1"/>
</dbReference>
<evidence type="ECO:0000256" key="4">
    <source>
        <dbReference type="ARBA" id="ARBA00022692"/>
    </source>
</evidence>
<dbReference type="Gene3D" id="3.30.70.270">
    <property type="match status" value="1"/>
</dbReference>
<dbReference type="PROSITE" id="PS50887">
    <property type="entry name" value="GGDEF"/>
    <property type="match status" value="1"/>
</dbReference>
<accession>A0A318TF20</accession>
<dbReference type="OrthoDB" id="9812260at2"/>
<dbReference type="InterPro" id="IPR033479">
    <property type="entry name" value="dCache_1"/>
</dbReference>
<dbReference type="CDD" id="cd06225">
    <property type="entry name" value="HAMP"/>
    <property type="match status" value="1"/>
</dbReference>
<keyword evidence="3" id="KW-1003">Cell membrane</keyword>
<evidence type="ECO:0000256" key="6">
    <source>
        <dbReference type="ARBA" id="ARBA00023136"/>
    </source>
</evidence>
<dbReference type="GO" id="GO:1902201">
    <property type="term" value="P:negative regulation of bacterial-type flagellum-dependent cell motility"/>
    <property type="evidence" value="ECO:0007669"/>
    <property type="project" value="TreeGrafter"/>
</dbReference>
<evidence type="ECO:0000256" key="2">
    <source>
        <dbReference type="ARBA" id="ARBA00012528"/>
    </source>
</evidence>
<dbReference type="Gene3D" id="1.10.8.500">
    <property type="entry name" value="HAMP domain in histidine kinase"/>
    <property type="match status" value="1"/>
</dbReference>
<dbReference type="InterPro" id="IPR043128">
    <property type="entry name" value="Rev_trsase/Diguanyl_cyclase"/>
</dbReference>
<evidence type="ECO:0000256" key="7">
    <source>
        <dbReference type="ARBA" id="ARBA00034247"/>
    </source>
</evidence>
<dbReference type="Gene3D" id="3.30.450.20">
    <property type="entry name" value="PAS domain"/>
    <property type="match status" value="2"/>
</dbReference>
<evidence type="ECO:0000313" key="11">
    <source>
        <dbReference type="EMBL" id="PYF02427.1"/>
    </source>
</evidence>
<dbReference type="CDD" id="cd12914">
    <property type="entry name" value="PDC1_DGC_like"/>
    <property type="match status" value="1"/>
</dbReference>
<dbReference type="InterPro" id="IPR029151">
    <property type="entry name" value="Sensor-like_sf"/>
</dbReference>
<dbReference type="GO" id="GO:0005886">
    <property type="term" value="C:plasma membrane"/>
    <property type="evidence" value="ECO:0007669"/>
    <property type="project" value="UniProtKB-SubCell"/>
</dbReference>
<dbReference type="EC" id="2.7.7.65" evidence="2"/>
<dbReference type="NCBIfam" id="TIGR00254">
    <property type="entry name" value="GGDEF"/>
    <property type="match status" value="1"/>
</dbReference>
<dbReference type="CDD" id="cd01949">
    <property type="entry name" value="GGDEF"/>
    <property type="match status" value="1"/>
</dbReference>
<dbReference type="InterPro" id="IPR000160">
    <property type="entry name" value="GGDEF_dom"/>
</dbReference>
<keyword evidence="12" id="KW-1185">Reference proteome</keyword>
<reference evidence="11 12" key="1">
    <citation type="submission" date="2018-06" db="EMBL/GenBank/DDBJ databases">
        <title>Genomic Encyclopedia of Archaeal and Bacterial Type Strains, Phase II (KMG-II): from individual species to whole genera.</title>
        <authorList>
            <person name="Goeker M."/>
        </authorList>
    </citation>
    <scope>NUCLEOTIDE SEQUENCE [LARGE SCALE GENOMIC DNA]</scope>
    <source>
        <strain evidence="11 12">JCM 11668</strain>
    </source>
</reference>
<dbReference type="SUPFAM" id="SSF103190">
    <property type="entry name" value="Sensory domain-like"/>
    <property type="match status" value="1"/>
</dbReference>
<evidence type="ECO:0000256" key="3">
    <source>
        <dbReference type="ARBA" id="ARBA00022475"/>
    </source>
</evidence>
<comment type="catalytic activity">
    <reaction evidence="7">
        <text>2 GTP = 3',3'-c-di-GMP + 2 diphosphate</text>
        <dbReference type="Rhea" id="RHEA:24898"/>
        <dbReference type="ChEBI" id="CHEBI:33019"/>
        <dbReference type="ChEBI" id="CHEBI:37565"/>
        <dbReference type="ChEBI" id="CHEBI:58805"/>
        <dbReference type="EC" id="2.7.7.65"/>
    </reaction>
</comment>
<feature type="domain" description="GGDEF" evidence="10">
    <location>
        <begin position="411"/>
        <end position="547"/>
    </location>
</feature>
<dbReference type="PANTHER" id="PTHR45138">
    <property type="entry name" value="REGULATORY COMPONENTS OF SENSORY TRANSDUCTION SYSTEM"/>
    <property type="match status" value="1"/>
</dbReference>
<dbReference type="GO" id="GO:0043709">
    <property type="term" value="P:cell adhesion involved in single-species biofilm formation"/>
    <property type="evidence" value="ECO:0007669"/>
    <property type="project" value="TreeGrafter"/>
</dbReference>
<dbReference type="EMBL" id="QJTI01000012">
    <property type="protein sequence ID" value="PYF02427.1"/>
    <property type="molecule type" value="Genomic_DNA"/>
</dbReference>
<evidence type="ECO:0000259" key="9">
    <source>
        <dbReference type="PROSITE" id="PS50885"/>
    </source>
</evidence>
<gene>
    <name evidence="11" type="ORF">BJ122_11289</name>
</gene>
<feature type="domain" description="HAMP" evidence="9">
    <location>
        <begin position="315"/>
        <end position="368"/>
    </location>
</feature>
<dbReference type="GO" id="GO:0007165">
    <property type="term" value="P:signal transduction"/>
    <property type="evidence" value="ECO:0007669"/>
    <property type="project" value="InterPro"/>
</dbReference>
<dbReference type="SUPFAM" id="SSF158472">
    <property type="entry name" value="HAMP domain-like"/>
    <property type="match status" value="1"/>
</dbReference>
<dbReference type="FunFam" id="3.30.70.270:FF:000001">
    <property type="entry name" value="Diguanylate cyclase domain protein"/>
    <property type="match status" value="1"/>
</dbReference>
<sequence length="560" mass="60339">MSRIGFHRQRARLKGIYGIKARLVLLTMILVVPLMLERVRSLEGERAKEIASASSELQSLAQHSAAAQREIISSVEAVLKSSAYIHASAAEIGRSCATMRASLRVDLPSIRMLMAADKDGVVRCSTSSSFLGTVIRDRPYFQKAKETNDFVVSDFMVGQRSNKGTILAAYPVSAISPGDETVIIAGLNLDWMSGVMSNLGGRPGVTAALVDRHGIVLASTPDKVEWVGKRFSETPNGVAEGDYSSSELPPLEINQRGSSRAVLYAPISGTTARLVVSIDESEVSAQINGAIRNAYLQLALVCLIALIGALFAAERLIVRPINMLTDVAGKFGHGNWSARVEHKRLPAEFVPLARAFNAMAARLAERERGLVAINNRLTVMASIDVLSGLANRRGFQSRLDFEWMKAEQTETALVLLMIDVDHFKPFNDTYGHPEGDACISQIGATLAMIANDANGFAARYGGEEFCLLLPHTEIDRGLEVGNRLRAAIEELAIPHRTSPFQHVTISIGVAGAYPSSSGSPRDLLEAADAALYTAKHRGRNAVAEHGLPPSFEQTGVALAS</sequence>
<evidence type="ECO:0000313" key="12">
    <source>
        <dbReference type="Proteomes" id="UP000248148"/>
    </source>
</evidence>
<evidence type="ECO:0000256" key="5">
    <source>
        <dbReference type="ARBA" id="ARBA00022989"/>
    </source>
</evidence>
<dbReference type="GO" id="GO:0052621">
    <property type="term" value="F:diguanylate cyclase activity"/>
    <property type="evidence" value="ECO:0007669"/>
    <property type="project" value="UniProtKB-EC"/>
</dbReference>
<keyword evidence="6 8" id="KW-0472">Membrane</keyword>
<dbReference type="AlphaFoldDB" id="A0A318TF20"/>
<organism evidence="11 12">
    <name type="scientific">Rhodopseudomonas faecalis</name>
    <dbReference type="NCBI Taxonomy" id="99655"/>
    <lineage>
        <taxon>Bacteria</taxon>
        <taxon>Pseudomonadati</taxon>
        <taxon>Pseudomonadota</taxon>
        <taxon>Alphaproteobacteria</taxon>
        <taxon>Hyphomicrobiales</taxon>
        <taxon>Nitrobacteraceae</taxon>
        <taxon>Rhodopseudomonas</taxon>
    </lineage>
</organism>
<dbReference type="InterPro" id="IPR050469">
    <property type="entry name" value="Diguanylate_Cyclase"/>
</dbReference>
<comment type="caution">
    <text evidence="11">The sequence shown here is derived from an EMBL/GenBank/DDBJ whole genome shotgun (WGS) entry which is preliminary data.</text>
</comment>
<dbReference type="SMART" id="SM00267">
    <property type="entry name" value="GGDEF"/>
    <property type="match status" value="1"/>
</dbReference>
<dbReference type="SUPFAM" id="SSF55073">
    <property type="entry name" value="Nucleotide cyclase"/>
    <property type="match status" value="1"/>
</dbReference>
<dbReference type="RefSeq" id="WP_110781140.1">
    <property type="nucleotide sequence ID" value="NZ_QJTI01000012.1"/>
</dbReference>
<evidence type="ECO:0000256" key="1">
    <source>
        <dbReference type="ARBA" id="ARBA00004651"/>
    </source>
</evidence>
<feature type="transmembrane region" description="Helical" evidence="8">
    <location>
        <begin position="21"/>
        <end position="36"/>
    </location>
</feature>
<dbReference type="InterPro" id="IPR003660">
    <property type="entry name" value="HAMP_dom"/>
</dbReference>
<dbReference type="InterPro" id="IPR029787">
    <property type="entry name" value="Nucleotide_cyclase"/>
</dbReference>
<proteinExistence type="predicted"/>
<evidence type="ECO:0000256" key="8">
    <source>
        <dbReference type="SAM" id="Phobius"/>
    </source>
</evidence>
<dbReference type="SMART" id="SM00304">
    <property type="entry name" value="HAMP"/>
    <property type="match status" value="1"/>
</dbReference>
<comment type="subcellular location">
    <subcellularLocation>
        <location evidence="1">Cell membrane</location>
        <topology evidence="1">Multi-pass membrane protein</topology>
    </subcellularLocation>
</comment>
<name>A0A318TF20_9BRAD</name>
<keyword evidence="4 8" id="KW-0812">Transmembrane</keyword>
<dbReference type="Pfam" id="PF00990">
    <property type="entry name" value="GGDEF"/>
    <property type="match status" value="1"/>
</dbReference>
<evidence type="ECO:0000259" key="10">
    <source>
        <dbReference type="PROSITE" id="PS50887"/>
    </source>
</evidence>